<evidence type="ECO:0000256" key="1">
    <source>
        <dbReference type="ARBA" id="ARBA00004236"/>
    </source>
</evidence>
<reference evidence="9" key="1">
    <citation type="journal article" date="2011" name="Genome Res.">
        <title>Phylogeny-wide analysis of social amoeba genomes highlights ancient origins for complex intercellular communication.</title>
        <authorList>
            <person name="Heidel A.J."/>
            <person name="Lawal H.M."/>
            <person name="Felder M."/>
            <person name="Schilde C."/>
            <person name="Helps N.R."/>
            <person name="Tunggal B."/>
            <person name="Rivero F."/>
            <person name="John U."/>
            <person name="Schleicher M."/>
            <person name="Eichinger L."/>
            <person name="Platzer M."/>
            <person name="Noegel A.A."/>
            <person name="Schaap P."/>
            <person name="Gloeckner G."/>
        </authorList>
    </citation>
    <scope>NUCLEOTIDE SEQUENCE [LARGE SCALE GENOMIC DNA]</scope>
    <source>
        <strain evidence="9">SH3</strain>
    </source>
</reference>
<evidence type="ECO:0000313" key="8">
    <source>
        <dbReference type="EMBL" id="EGG17805.1"/>
    </source>
</evidence>
<dbReference type="OMA" id="DYGCPRA"/>
<dbReference type="GO" id="GO:0016798">
    <property type="term" value="F:hydrolase activity, acting on glycosyl bonds"/>
    <property type="evidence" value="ECO:0007669"/>
    <property type="project" value="UniProtKB-KW"/>
</dbReference>
<evidence type="ECO:0000256" key="3">
    <source>
        <dbReference type="ARBA" id="ARBA00022475"/>
    </source>
</evidence>
<dbReference type="InterPro" id="IPR055400">
    <property type="entry name" value="CEMIP_X"/>
</dbReference>
<keyword evidence="4" id="KW-0378">Hydrolase</keyword>
<dbReference type="OrthoDB" id="14714at2759"/>
<keyword evidence="5" id="KW-0325">Glycoprotein</keyword>
<sequence length="1009" mass="113327">MVQRYTFHCHQCNSFDICNIKKDNNNNNNNNKVQYWSNESTWRLNNIGSGSSKEGIASYPKMGSKVNITIPIVLDISPPPLDLIEIVNGGSLIWDDSRDGIELVVGSILIYDNGSLIIGAEECKYQHKTTITLTGYSQYTEENRTIHGHSFGQKVIAVSTGGTLELHGQEPTPTWTKLAKTIDSLQSSMFRKTTTPAVSPIITLATKVKGWKAGDKIVLASTDYDQYQSEEIELIQCDSCLENQVKLKTIPKYMHWGDISNKVDMRGEVGLLTRNILIRGRLEADRCQSTGMVCAFFPNDTFGGHIMIVGGFTNAHIEGVQLVNMGQPHMISRYPIHFHLCSDVDSVGGYARPAYIRNSVVQQSYSRCYVIHNTHGLLVENNIAFDTVGHCYMTCDGIESRNMIRNNLGLLTKPGLLFPTDRNCEMCNTISPYDFNGQPTNCGGCDGVSTFWISNSNNSLVGNAAGGSDAVGFCEGDMPEDPGSTSTIRDSVFVGESDNVGQASSWIPVGRGRTNPFGEDYNMPIRGYEVYDGTNFIINCMFINYRRDDSARNLSAIAWFRFNDWQVSSKSYLERLQFINVTRRFYMEHSMVDGDKTQTIIDSDGSSTGIPGSVVTRNIPFYQSDQCAQRDDWNAYLCIETTRQLYVTNLSPSETIYNGVETMVSLWRDDNDDPDPDSAVLSLFGLPKHNPRIEFLSLLYKGYNYTIHHNHPIPPHLSVKAINWEAGESMLIGVCLGPTINTTSIQLTKMIGDTPQYILSPINSKSLLTNDEHHYFYDHDTGMVYFYLEQTEQRPGYYYCPLQGCSQIQIDSTYLVPSTAICNTELNNNYLLVFDEKLNRKFSGSSFGVRIIDDKTKSFRGNKVASFIPTRQGNVIRIKCADEYPCCMVPNSFKYLEMWVNGGQPGTTTSHHLLVSVTSFAGLTTIPIPIDHSTIINGQWIRLRIDFNQLTLPITKVVDDDHDKDHNFERCPIRSIQLYGDPKYIDTNNNTNNSNDNLIYIDSIKLIYE</sequence>
<accession>F4Q4F6</accession>
<dbReference type="Pfam" id="PF24606">
    <property type="entry name" value="CEMIP_beta-hel"/>
    <property type="match status" value="1"/>
</dbReference>
<keyword evidence="3" id="KW-0472">Membrane</keyword>
<evidence type="ECO:0000256" key="6">
    <source>
        <dbReference type="ARBA" id="ARBA00023295"/>
    </source>
</evidence>
<dbReference type="Proteomes" id="UP000007797">
    <property type="component" value="Unassembled WGS sequence"/>
</dbReference>
<dbReference type="SMART" id="SM01225">
    <property type="entry name" value="G8"/>
    <property type="match status" value="1"/>
</dbReference>
<dbReference type="SUPFAM" id="SSF51126">
    <property type="entry name" value="Pectin lyase-like"/>
    <property type="match status" value="1"/>
</dbReference>
<comment type="subcellular location">
    <subcellularLocation>
        <location evidence="1">Cell membrane</location>
    </subcellularLocation>
</comment>
<dbReference type="PANTHER" id="PTHR15535:SF29">
    <property type="entry name" value="PROTEIN DDB_G0287365"/>
    <property type="match status" value="1"/>
</dbReference>
<feature type="domain" description="G8" evidence="7">
    <location>
        <begin position="40"/>
        <end position="180"/>
    </location>
</feature>
<dbReference type="PROSITE" id="PS51484">
    <property type="entry name" value="G8"/>
    <property type="match status" value="1"/>
</dbReference>
<evidence type="ECO:0000259" key="7">
    <source>
        <dbReference type="PROSITE" id="PS51484"/>
    </source>
</evidence>
<comment type="similarity">
    <text evidence="2">Belongs to the CEMIP family.</text>
</comment>
<proteinExistence type="inferred from homology"/>
<dbReference type="GeneID" id="14869710"/>
<dbReference type="Pfam" id="PF10162">
    <property type="entry name" value="G8"/>
    <property type="match status" value="1"/>
</dbReference>
<keyword evidence="3" id="KW-1003">Cell membrane</keyword>
<dbReference type="KEGG" id="dfa:DFA_08805"/>
<evidence type="ECO:0000256" key="4">
    <source>
        <dbReference type="ARBA" id="ARBA00022801"/>
    </source>
</evidence>
<dbReference type="InterPro" id="IPR011050">
    <property type="entry name" value="Pectin_lyase_fold/virulence"/>
</dbReference>
<keyword evidence="6" id="KW-0326">Glycosidase</keyword>
<protein>
    <recommendedName>
        <fullName evidence="7">G8 domain-containing protein</fullName>
    </recommendedName>
</protein>
<dbReference type="Pfam" id="PF24605">
    <property type="entry name" value="CEMIP_X"/>
    <property type="match status" value="1"/>
</dbReference>
<dbReference type="InterPro" id="IPR052252">
    <property type="entry name" value="CEMIP/CEMIP2"/>
</dbReference>
<evidence type="ECO:0000256" key="5">
    <source>
        <dbReference type="ARBA" id="ARBA00023180"/>
    </source>
</evidence>
<evidence type="ECO:0000313" key="9">
    <source>
        <dbReference type="Proteomes" id="UP000007797"/>
    </source>
</evidence>
<keyword evidence="9" id="KW-1185">Reference proteome</keyword>
<dbReference type="GO" id="GO:0005886">
    <property type="term" value="C:plasma membrane"/>
    <property type="evidence" value="ECO:0007669"/>
    <property type="project" value="UniProtKB-SubCell"/>
</dbReference>
<organism evidence="8 9">
    <name type="scientific">Cavenderia fasciculata</name>
    <name type="common">Slime mold</name>
    <name type="synonym">Dictyostelium fasciculatum</name>
    <dbReference type="NCBI Taxonomy" id="261658"/>
    <lineage>
        <taxon>Eukaryota</taxon>
        <taxon>Amoebozoa</taxon>
        <taxon>Evosea</taxon>
        <taxon>Eumycetozoa</taxon>
        <taxon>Dictyostelia</taxon>
        <taxon>Acytosteliales</taxon>
        <taxon>Cavenderiaceae</taxon>
        <taxon>Cavenderia</taxon>
    </lineage>
</organism>
<dbReference type="InterPro" id="IPR055401">
    <property type="entry name" value="CEMIP_beta-hel_dom"/>
</dbReference>
<name>F4Q4F6_CACFS</name>
<dbReference type="RefSeq" id="XP_004356289.1">
    <property type="nucleotide sequence ID" value="XM_004356236.1"/>
</dbReference>
<gene>
    <name evidence="8" type="ORF">DFA_08805</name>
</gene>
<evidence type="ECO:0000256" key="2">
    <source>
        <dbReference type="ARBA" id="ARBA00007586"/>
    </source>
</evidence>
<dbReference type="EMBL" id="GL883021">
    <property type="protein sequence ID" value="EGG17805.1"/>
    <property type="molecule type" value="Genomic_DNA"/>
</dbReference>
<dbReference type="PANTHER" id="PTHR15535">
    <property type="entry name" value="TRANSMEMBRANE PROTEIN 2-RELATED"/>
    <property type="match status" value="1"/>
</dbReference>
<dbReference type="AlphaFoldDB" id="F4Q4F6"/>
<dbReference type="InterPro" id="IPR019316">
    <property type="entry name" value="G8_domain"/>
</dbReference>
<dbReference type="STRING" id="1054147.F4Q4F6"/>